<comment type="caution">
    <text evidence="2">The sequence shown here is derived from an EMBL/GenBank/DDBJ whole genome shotgun (WGS) entry which is preliminary data.</text>
</comment>
<evidence type="ECO:0000313" key="2">
    <source>
        <dbReference type="EMBL" id="CAG8737839.1"/>
    </source>
</evidence>
<evidence type="ECO:0000259" key="1">
    <source>
        <dbReference type="PROSITE" id="PS50020"/>
    </source>
</evidence>
<dbReference type="Pfam" id="PF00397">
    <property type="entry name" value="WW"/>
    <property type="match status" value="1"/>
</dbReference>
<dbReference type="Gene3D" id="2.20.70.10">
    <property type="match status" value="1"/>
</dbReference>
<gene>
    <name evidence="2" type="ORF">ALEPTO_LOCUS12840</name>
</gene>
<name>A0A9N9IJ25_9GLOM</name>
<keyword evidence="3" id="KW-1185">Reference proteome</keyword>
<feature type="domain" description="WW" evidence="1">
    <location>
        <begin position="1"/>
        <end position="33"/>
    </location>
</feature>
<dbReference type="AlphaFoldDB" id="A0A9N9IJ25"/>
<dbReference type="EMBL" id="CAJVPS010033761">
    <property type="protein sequence ID" value="CAG8737839.1"/>
    <property type="molecule type" value="Genomic_DNA"/>
</dbReference>
<feature type="non-terminal residue" evidence="2">
    <location>
        <position position="1"/>
    </location>
</feature>
<dbReference type="CDD" id="cd00201">
    <property type="entry name" value="WW"/>
    <property type="match status" value="1"/>
</dbReference>
<sequence>SLHPNWREVVGDEGQVYYYNVVTNKTQWEKPVVEDRQTLEGYSVASINAVIERVMASQH</sequence>
<organism evidence="2 3">
    <name type="scientific">Ambispora leptoticha</name>
    <dbReference type="NCBI Taxonomy" id="144679"/>
    <lineage>
        <taxon>Eukaryota</taxon>
        <taxon>Fungi</taxon>
        <taxon>Fungi incertae sedis</taxon>
        <taxon>Mucoromycota</taxon>
        <taxon>Glomeromycotina</taxon>
        <taxon>Glomeromycetes</taxon>
        <taxon>Archaeosporales</taxon>
        <taxon>Ambisporaceae</taxon>
        <taxon>Ambispora</taxon>
    </lineage>
</organism>
<dbReference type="OrthoDB" id="422362at2759"/>
<dbReference type="PROSITE" id="PS50020">
    <property type="entry name" value="WW_DOMAIN_2"/>
    <property type="match status" value="1"/>
</dbReference>
<dbReference type="InterPro" id="IPR001202">
    <property type="entry name" value="WW_dom"/>
</dbReference>
<protein>
    <submittedName>
        <fullName evidence="2">13815_t:CDS:1</fullName>
    </submittedName>
</protein>
<accession>A0A9N9IJ25</accession>
<dbReference type="Proteomes" id="UP000789508">
    <property type="component" value="Unassembled WGS sequence"/>
</dbReference>
<proteinExistence type="predicted"/>
<reference evidence="2" key="1">
    <citation type="submission" date="2021-06" db="EMBL/GenBank/DDBJ databases">
        <authorList>
            <person name="Kallberg Y."/>
            <person name="Tangrot J."/>
            <person name="Rosling A."/>
        </authorList>
    </citation>
    <scope>NUCLEOTIDE SEQUENCE</scope>
    <source>
        <strain evidence="2">FL130A</strain>
    </source>
</reference>
<dbReference type="InterPro" id="IPR036020">
    <property type="entry name" value="WW_dom_sf"/>
</dbReference>
<evidence type="ECO:0000313" key="3">
    <source>
        <dbReference type="Proteomes" id="UP000789508"/>
    </source>
</evidence>
<dbReference type="SUPFAM" id="SSF51045">
    <property type="entry name" value="WW domain"/>
    <property type="match status" value="1"/>
</dbReference>
<dbReference type="PROSITE" id="PS01159">
    <property type="entry name" value="WW_DOMAIN_1"/>
    <property type="match status" value="1"/>
</dbReference>
<feature type="non-terminal residue" evidence="2">
    <location>
        <position position="59"/>
    </location>
</feature>
<dbReference type="SMART" id="SM00456">
    <property type="entry name" value="WW"/>
    <property type="match status" value="1"/>
</dbReference>